<dbReference type="Gene3D" id="1.10.287.610">
    <property type="entry name" value="Helix hairpin bin"/>
    <property type="match status" value="1"/>
</dbReference>
<dbReference type="Proteomes" id="UP000324260">
    <property type="component" value="Unassembled WGS sequence"/>
</dbReference>
<dbReference type="FunFam" id="1.10.150.20:FF:000006">
    <property type="entry name" value="DNA ligase"/>
    <property type="match status" value="1"/>
</dbReference>
<comment type="caution">
    <text evidence="16">The sequence shown here is derived from an EMBL/GenBank/DDBJ whole genome shotgun (WGS) entry which is preliminary data.</text>
</comment>
<evidence type="ECO:0000256" key="4">
    <source>
        <dbReference type="ARBA" id="ARBA00022598"/>
    </source>
</evidence>
<dbReference type="PROSITE" id="PS50172">
    <property type="entry name" value="BRCT"/>
    <property type="match status" value="1"/>
</dbReference>
<evidence type="ECO:0000256" key="11">
    <source>
        <dbReference type="ARBA" id="ARBA00023204"/>
    </source>
</evidence>
<feature type="binding site" evidence="14">
    <location>
        <begin position="36"/>
        <end position="40"/>
    </location>
    <ligand>
        <name>NAD(+)</name>
        <dbReference type="ChEBI" id="CHEBI:57540"/>
    </ligand>
</feature>
<feature type="binding site" evidence="14">
    <location>
        <position position="319"/>
    </location>
    <ligand>
        <name>NAD(+)</name>
        <dbReference type="ChEBI" id="CHEBI:57540"/>
    </ligand>
</feature>
<keyword evidence="17" id="KW-1185">Reference proteome</keyword>
<dbReference type="SUPFAM" id="SSF47781">
    <property type="entry name" value="RuvA domain 2-like"/>
    <property type="match status" value="1"/>
</dbReference>
<evidence type="ECO:0000256" key="2">
    <source>
        <dbReference type="ARBA" id="ARBA00012722"/>
    </source>
</evidence>
<dbReference type="GO" id="GO:0006260">
    <property type="term" value="P:DNA replication"/>
    <property type="evidence" value="ECO:0007669"/>
    <property type="project" value="UniProtKB-KW"/>
</dbReference>
<dbReference type="GO" id="GO:0006281">
    <property type="term" value="P:DNA repair"/>
    <property type="evidence" value="ECO:0007669"/>
    <property type="project" value="UniProtKB-KW"/>
</dbReference>
<dbReference type="InterPro" id="IPR012340">
    <property type="entry name" value="NA-bd_OB-fold"/>
</dbReference>
<evidence type="ECO:0000256" key="6">
    <source>
        <dbReference type="ARBA" id="ARBA00022723"/>
    </source>
</evidence>
<dbReference type="Gene3D" id="3.30.470.30">
    <property type="entry name" value="DNA ligase/mRNA capping enzyme"/>
    <property type="match status" value="1"/>
</dbReference>
<dbReference type="InterPro" id="IPR004150">
    <property type="entry name" value="NAD_DNA_ligase_OB"/>
</dbReference>
<dbReference type="SUPFAM" id="SSF50249">
    <property type="entry name" value="Nucleic acid-binding proteins"/>
    <property type="match status" value="1"/>
</dbReference>
<dbReference type="Gene3D" id="2.40.50.140">
    <property type="entry name" value="Nucleic acid-binding proteins"/>
    <property type="match status" value="1"/>
</dbReference>
<dbReference type="SUPFAM" id="SSF56091">
    <property type="entry name" value="DNA ligase/mRNA capping enzyme, catalytic domain"/>
    <property type="match status" value="1"/>
</dbReference>
<feature type="binding site" evidence="14">
    <location>
        <position position="437"/>
    </location>
    <ligand>
        <name>Zn(2+)</name>
        <dbReference type="ChEBI" id="CHEBI:29105"/>
    </ligand>
</feature>
<dbReference type="PROSITE" id="PS01056">
    <property type="entry name" value="DNA_LIGASE_N2"/>
    <property type="match status" value="1"/>
</dbReference>
<dbReference type="InterPro" id="IPR013840">
    <property type="entry name" value="DNAligase_N"/>
</dbReference>
<proteinExistence type="inferred from homology"/>
<comment type="similarity">
    <text evidence="13 14">Belongs to the NAD-dependent DNA ligase family. LigA subfamily.</text>
</comment>
<feature type="domain" description="BRCT" evidence="15">
    <location>
        <begin position="595"/>
        <end position="682"/>
    </location>
</feature>
<keyword evidence="11 14" id="KW-0234">DNA repair</keyword>
<evidence type="ECO:0000256" key="7">
    <source>
        <dbReference type="ARBA" id="ARBA00022763"/>
    </source>
</evidence>
<feature type="binding site" evidence="14">
    <location>
        <position position="141"/>
    </location>
    <ligand>
        <name>NAD(+)</name>
        <dbReference type="ChEBI" id="CHEBI:57540"/>
    </ligand>
</feature>
<organism evidence="16 17">
    <name type="scientific">Halomonas eurihalina</name>
    <dbReference type="NCBI Taxonomy" id="42566"/>
    <lineage>
        <taxon>Bacteria</taxon>
        <taxon>Pseudomonadati</taxon>
        <taxon>Pseudomonadota</taxon>
        <taxon>Gammaproteobacteria</taxon>
        <taxon>Oceanospirillales</taxon>
        <taxon>Halomonadaceae</taxon>
        <taxon>Halomonas</taxon>
    </lineage>
</organism>
<dbReference type="RefSeq" id="WP_149322129.1">
    <property type="nucleotide sequence ID" value="NZ_JARWAH010000002.1"/>
</dbReference>
<evidence type="ECO:0000256" key="5">
    <source>
        <dbReference type="ARBA" id="ARBA00022705"/>
    </source>
</evidence>
<feature type="binding site" evidence="14">
    <location>
        <position position="295"/>
    </location>
    <ligand>
        <name>NAD(+)</name>
        <dbReference type="ChEBI" id="CHEBI:57540"/>
    </ligand>
</feature>
<dbReference type="SMART" id="SM00292">
    <property type="entry name" value="BRCT"/>
    <property type="match status" value="1"/>
</dbReference>
<evidence type="ECO:0000256" key="3">
    <source>
        <dbReference type="ARBA" id="ARBA00013308"/>
    </source>
</evidence>
<comment type="cofactor">
    <cofactor evidence="14">
        <name>Mg(2+)</name>
        <dbReference type="ChEBI" id="CHEBI:18420"/>
    </cofactor>
    <cofactor evidence="14">
        <name>Mn(2+)</name>
        <dbReference type="ChEBI" id="CHEBI:29035"/>
    </cofactor>
</comment>
<dbReference type="Gene3D" id="6.20.10.30">
    <property type="match status" value="1"/>
</dbReference>
<dbReference type="FunFam" id="3.30.470.30:FF:000001">
    <property type="entry name" value="DNA ligase"/>
    <property type="match status" value="1"/>
</dbReference>
<dbReference type="PANTHER" id="PTHR23389:SF9">
    <property type="entry name" value="DNA LIGASE"/>
    <property type="match status" value="1"/>
</dbReference>
<dbReference type="SMART" id="SM00278">
    <property type="entry name" value="HhH1"/>
    <property type="match status" value="4"/>
</dbReference>
<protein>
    <recommendedName>
        <fullName evidence="3 14">DNA ligase</fullName>
        <ecNumber evidence="2 14">6.5.1.2</ecNumber>
    </recommendedName>
    <alternativeName>
        <fullName evidence="14">Polydeoxyribonucleotide synthase [NAD(+)]</fullName>
    </alternativeName>
</protein>
<reference evidence="16 17" key="1">
    <citation type="submission" date="2019-08" db="EMBL/GenBank/DDBJ databases">
        <title>Draft Genome Sequence of Halomonas eurihalina Isolated from Preserved Hide-surface.</title>
        <authorList>
            <person name="Hussain S.A."/>
            <person name="Xu A."/>
            <person name="Sarker M."/>
            <person name="Sommers C."/>
        </authorList>
    </citation>
    <scope>NUCLEOTIDE SEQUENCE [LARGE SCALE GENOMIC DNA]</scope>
    <source>
        <strain evidence="16 17">MS1</strain>
    </source>
</reference>
<dbReference type="InterPro" id="IPR001357">
    <property type="entry name" value="BRCT_dom"/>
</dbReference>
<evidence type="ECO:0000256" key="8">
    <source>
        <dbReference type="ARBA" id="ARBA00022833"/>
    </source>
</evidence>
<dbReference type="InterPro" id="IPR001679">
    <property type="entry name" value="DNA_ligase"/>
</dbReference>
<dbReference type="InterPro" id="IPR033136">
    <property type="entry name" value="DNA_ligase_CS"/>
</dbReference>
<dbReference type="Gene3D" id="3.40.50.10190">
    <property type="entry name" value="BRCT domain"/>
    <property type="match status" value="1"/>
</dbReference>
<keyword evidence="10 14" id="KW-0520">NAD</keyword>
<dbReference type="InterPro" id="IPR036420">
    <property type="entry name" value="BRCT_dom_sf"/>
</dbReference>
<comment type="catalytic activity">
    <reaction evidence="12 14">
        <text>NAD(+) + (deoxyribonucleotide)n-3'-hydroxyl + 5'-phospho-(deoxyribonucleotide)m = (deoxyribonucleotide)n+m + AMP + beta-nicotinamide D-nucleotide.</text>
        <dbReference type="EC" id="6.5.1.2"/>
    </reaction>
</comment>
<accession>A0A5D9D9L8</accession>
<comment type="caution">
    <text evidence="14">Lacks conserved residue(s) required for the propagation of feature annotation.</text>
</comment>
<dbReference type="SUPFAM" id="SSF52113">
    <property type="entry name" value="BRCT domain"/>
    <property type="match status" value="1"/>
</dbReference>
<dbReference type="GO" id="GO:0046872">
    <property type="term" value="F:metal ion binding"/>
    <property type="evidence" value="ECO:0007669"/>
    <property type="project" value="UniProtKB-KW"/>
</dbReference>
<evidence type="ECO:0000259" key="15">
    <source>
        <dbReference type="PROSITE" id="PS50172"/>
    </source>
</evidence>
<dbReference type="Pfam" id="PF12826">
    <property type="entry name" value="HHH_2"/>
    <property type="match status" value="1"/>
</dbReference>
<evidence type="ECO:0000256" key="10">
    <source>
        <dbReference type="ARBA" id="ARBA00023027"/>
    </source>
</evidence>
<dbReference type="Gene3D" id="1.10.150.20">
    <property type="entry name" value="5' to 3' exonuclease, C-terminal subdomain"/>
    <property type="match status" value="2"/>
</dbReference>
<feature type="binding site" evidence="14">
    <location>
        <begin position="85"/>
        <end position="86"/>
    </location>
    <ligand>
        <name>NAD(+)</name>
        <dbReference type="ChEBI" id="CHEBI:57540"/>
    </ligand>
</feature>
<comment type="function">
    <text evidence="1 14">DNA ligase that catalyzes the formation of phosphodiester linkages between 5'-phosphoryl and 3'-hydroxyl groups in double-stranded DNA using NAD as a coenzyme and as the energy source for the reaction. It is essential for DNA replication and repair of damaged DNA.</text>
</comment>
<evidence type="ECO:0000256" key="14">
    <source>
        <dbReference type="HAMAP-Rule" id="MF_01588"/>
    </source>
</evidence>
<dbReference type="PANTHER" id="PTHR23389">
    <property type="entry name" value="CHROMOSOME TRANSMISSION FIDELITY FACTOR 18"/>
    <property type="match status" value="1"/>
</dbReference>
<sequence length="682" mass="74841">MTQPDPTIQDEAARLRAELDDANHRYYVLDEPRMTDADYDRKLRRLQEIEAEHPELVRSDSPTQRVGAAPAEGFPEIEHAVPMLSLDNAFDEEELAAFVKRVADRLEVDGESLALCCEPKLDGAAVSLVYERGELVAGVTRGDGRTGEGITSNLRTLKSIPLKLRGRHWPDVLEVRGEVTMRHADFEAMNDKAREEGGKVFANPRNAAAGSLRQLDPRITDQRPLEFSAYQAARIEPDAGDASHSALMARLGEFGFRTSTELRVVHGPEGVIEYCRTLGEKRDSLGYDIDGAVIKVDDLRLQRELGFVARAPRWAIAFKFPAQEQVTRLNDVEFQVGRTGAITPVARLEPVSVAGVTVSNATLHNADEIARLGVMIGDTVAIRRAGDVIPQVVRVQEEDRPGDAREIVFPERCPVCDSQIERLEDEAVARCSGGLYCAAQRKEALKHFASRRALDVEGLGEKLIDQLVELDWVQTPADLFALEAERLATLPRMGEKSSQNLVAALEKAKATTLPRFIFALGIREVGEATAANLARHFGTLEALMDAERDALEQVDDVGPIVAAHVHTFFRQPHNRDTIAALRRAGVHWEEAEVEIGPTPLEGQSWVLTGTMESMTRDEGKARLQALGAKVAGSVSKKTACLVAGEAAGSKLTKAEQLGVEVIDEATFLERLEAWEKGDAQDG</sequence>
<dbReference type="NCBIfam" id="TIGR00575">
    <property type="entry name" value="dnlj"/>
    <property type="match status" value="1"/>
</dbReference>
<name>A0A5D9D9L8_HALER</name>
<dbReference type="Pfam" id="PF14520">
    <property type="entry name" value="HHH_5"/>
    <property type="match status" value="1"/>
</dbReference>
<evidence type="ECO:0000313" key="17">
    <source>
        <dbReference type="Proteomes" id="UP000324260"/>
    </source>
</evidence>
<dbReference type="AlphaFoldDB" id="A0A5D9D9L8"/>
<dbReference type="GO" id="GO:0005829">
    <property type="term" value="C:cytosol"/>
    <property type="evidence" value="ECO:0007669"/>
    <property type="project" value="TreeGrafter"/>
</dbReference>
<dbReference type="EC" id="6.5.1.2" evidence="2 14"/>
<dbReference type="NCBIfam" id="NF005932">
    <property type="entry name" value="PRK07956.1"/>
    <property type="match status" value="1"/>
</dbReference>
<evidence type="ECO:0000256" key="9">
    <source>
        <dbReference type="ARBA" id="ARBA00022842"/>
    </source>
</evidence>
<dbReference type="FunFam" id="1.10.150.20:FF:000007">
    <property type="entry name" value="DNA ligase"/>
    <property type="match status" value="1"/>
</dbReference>
<keyword evidence="6 14" id="KW-0479">Metal-binding</keyword>
<dbReference type="HAMAP" id="MF_01588">
    <property type="entry name" value="DNA_ligase_A"/>
    <property type="match status" value="1"/>
</dbReference>
<keyword evidence="9 14" id="KW-0460">Magnesium</keyword>
<keyword evidence="8 14" id="KW-0862">Zinc</keyword>
<dbReference type="CDD" id="cd00114">
    <property type="entry name" value="LIGANc"/>
    <property type="match status" value="1"/>
</dbReference>
<feature type="binding site" evidence="14">
    <location>
        <position position="416"/>
    </location>
    <ligand>
        <name>Zn(2+)</name>
        <dbReference type="ChEBI" id="CHEBI:29105"/>
    </ligand>
</feature>
<dbReference type="InterPro" id="IPR010994">
    <property type="entry name" value="RuvA_2-like"/>
</dbReference>
<dbReference type="Pfam" id="PF03119">
    <property type="entry name" value="DNA_ligase_ZBD"/>
    <property type="match status" value="1"/>
</dbReference>
<dbReference type="InterPro" id="IPR004149">
    <property type="entry name" value="Znf_DNAligase_C4"/>
</dbReference>
<dbReference type="InterPro" id="IPR041663">
    <property type="entry name" value="DisA/LigA_HHH"/>
</dbReference>
<keyword evidence="14" id="KW-0464">Manganese</keyword>
<feature type="binding site" evidence="14">
    <location>
        <position position="413"/>
    </location>
    <ligand>
        <name>Zn(2+)</name>
        <dbReference type="ChEBI" id="CHEBI:29105"/>
    </ligand>
</feature>
<dbReference type="CDD" id="cd17748">
    <property type="entry name" value="BRCT_DNA_ligase_like"/>
    <property type="match status" value="1"/>
</dbReference>
<dbReference type="SMART" id="SM00532">
    <property type="entry name" value="LIGANc"/>
    <property type="match status" value="1"/>
</dbReference>
<dbReference type="InterPro" id="IPR013839">
    <property type="entry name" value="DNAligase_adenylation"/>
</dbReference>
<dbReference type="PIRSF" id="PIRSF001604">
    <property type="entry name" value="LigA"/>
    <property type="match status" value="1"/>
</dbReference>
<dbReference type="InterPro" id="IPR003583">
    <property type="entry name" value="Hlx-hairpin-Hlx_DNA-bd_motif"/>
</dbReference>
<dbReference type="Pfam" id="PF01653">
    <property type="entry name" value="DNA_ligase_aden"/>
    <property type="match status" value="1"/>
</dbReference>
<keyword evidence="5 14" id="KW-0235">DNA replication</keyword>
<keyword evidence="4 14" id="KW-0436">Ligase</keyword>
<feature type="binding site" evidence="14">
    <location>
        <position position="178"/>
    </location>
    <ligand>
        <name>NAD(+)</name>
        <dbReference type="ChEBI" id="CHEBI:57540"/>
    </ligand>
</feature>
<dbReference type="Pfam" id="PF00533">
    <property type="entry name" value="BRCT"/>
    <property type="match status" value="1"/>
</dbReference>
<dbReference type="Pfam" id="PF03120">
    <property type="entry name" value="OB_DNA_ligase"/>
    <property type="match status" value="1"/>
</dbReference>
<feature type="active site" description="N6-AMP-lysine intermediate" evidence="14">
    <location>
        <position position="120"/>
    </location>
</feature>
<dbReference type="FunFam" id="2.40.50.140:FF:000012">
    <property type="entry name" value="DNA ligase"/>
    <property type="match status" value="1"/>
</dbReference>
<dbReference type="GO" id="GO:0003911">
    <property type="term" value="F:DNA ligase (NAD+) activity"/>
    <property type="evidence" value="ECO:0007669"/>
    <property type="project" value="UniProtKB-UniRule"/>
</dbReference>
<keyword evidence="7 14" id="KW-0227">DNA damage</keyword>
<evidence type="ECO:0000256" key="13">
    <source>
        <dbReference type="ARBA" id="ARBA00060881"/>
    </source>
</evidence>
<dbReference type="OrthoDB" id="9759736at2"/>
<evidence type="ECO:0000313" key="16">
    <source>
        <dbReference type="EMBL" id="TZG39451.1"/>
    </source>
</evidence>
<evidence type="ECO:0000256" key="1">
    <source>
        <dbReference type="ARBA" id="ARBA00004067"/>
    </source>
</evidence>
<dbReference type="EMBL" id="VTPU01000008">
    <property type="protein sequence ID" value="TZG39451.1"/>
    <property type="molecule type" value="Genomic_DNA"/>
</dbReference>
<evidence type="ECO:0000256" key="12">
    <source>
        <dbReference type="ARBA" id="ARBA00034005"/>
    </source>
</evidence>
<feature type="binding site" evidence="14">
    <location>
        <position position="118"/>
    </location>
    <ligand>
        <name>NAD(+)</name>
        <dbReference type="ChEBI" id="CHEBI:57540"/>
    </ligand>
</feature>
<gene>
    <name evidence="14 16" type="primary">ligA</name>
    <name evidence="16" type="ORF">FZZ93_09705</name>
</gene>
<dbReference type="GO" id="GO:0003677">
    <property type="term" value="F:DNA binding"/>
    <property type="evidence" value="ECO:0007669"/>
    <property type="project" value="InterPro"/>
</dbReference>